<gene>
    <name evidence="2" type="ORF">UFOVP247_64</name>
</gene>
<proteinExistence type="predicted"/>
<keyword evidence="1" id="KW-0812">Transmembrane</keyword>
<reference evidence="2" key="1">
    <citation type="submission" date="2020-05" db="EMBL/GenBank/DDBJ databases">
        <authorList>
            <person name="Chiriac C."/>
            <person name="Salcher M."/>
            <person name="Ghai R."/>
            <person name="Kavagutti S V."/>
        </authorList>
    </citation>
    <scope>NUCLEOTIDE SEQUENCE</scope>
</reference>
<feature type="transmembrane region" description="Helical" evidence="1">
    <location>
        <begin position="9"/>
        <end position="30"/>
    </location>
</feature>
<keyword evidence="1" id="KW-0472">Membrane</keyword>
<accession>A0A6J7WSM1</accession>
<dbReference type="EMBL" id="LR798288">
    <property type="protein sequence ID" value="CAB5220971.1"/>
    <property type="molecule type" value="Genomic_DNA"/>
</dbReference>
<keyword evidence="1" id="KW-1133">Transmembrane helix</keyword>
<evidence type="ECO:0000256" key="1">
    <source>
        <dbReference type="SAM" id="Phobius"/>
    </source>
</evidence>
<organism evidence="2">
    <name type="scientific">uncultured Caudovirales phage</name>
    <dbReference type="NCBI Taxonomy" id="2100421"/>
    <lineage>
        <taxon>Viruses</taxon>
        <taxon>Duplodnaviria</taxon>
        <taxon>Heunggongvirae</taxon>
        <taxon>Uroviricota</taxon>
        <taxon>Caudoviricetes</taxon>
        <taxon>Peduoviridae</taxon>
        <taxon>Maltschvirus</taxon>
        <taxon>Maltschvirus maltsch</taxon>
    </lineage>
</organism>
<protein>
    <submittedName>
        <fullName evidence="2">Uncharacterized protein</fullName>
    </submittedName>
</protein>
<evidence type="ECO:0000313" key="2">
    <source>
        <dbReference type="EMBL" id="CAB5220971.1"/>
    </source>
</evidence>
<sequence length="65" mass="7223">MKTWIIEKIVLPALVVMPLTAMGIIIWGVYDKNQGLREACTHLGGVYINSETCIAGYNLFIRPGE</sequence>
<name>A0A6J7WSM1_9CAUD</name>